<reference evidence="2 3" key="1">
    <citation type="submission" date="2016-10" db="EMBL/GenBank/DDBJ databases">
        <authorList>
            <person name="de Groot N.N."/>
        </authorList>
    </citation>
    <scope>NUCLEOTIDE SEQUENCE [LARGE SCALE GENOMIC DNA]</scope>
    <source>
        <strain evidence="2 3">DSM 44215</strain>
    </source>
</reference>
<protein>
    <recommendedName>
        <fullName evidence="4">Homeodomain-like domain-containing protein</fullName>
    </recommendedName>
</protein>
<feature type="compositionally biased region" description="Low complexity" evidence="1">
    <location>
        <begin position="12"/>
        <end position="28"/>
    </location>
</feature>
<proteinExistence type="predicted"/>
<dbReference type="RefSeq" id="WP_074851178.1">
    <property type="nucleotide sequence ID" value="NZ_FNLM01000034.1"/>
</dbReference>
<feature type="region of interest" description="Disordered" evidence="1">
    <location>
        <begin position="71"/>
        <end position="98"/>
    </location>
</feature>
<accession>A0A1H2JY75</accession>
<dbReference type="OrthoDB" id="3579809at2"/>
<sequence length="98" mass="10542">MHDGQKTETPDDAQGADLAGDAASSDPAKGLAAVRALRTLADRLEEVQVANARANGWSWQSIAEVLQISRQAVHQKHSQREVREGGPEGDKNVRTNLS</sequence>
<dbReference type="AlphaFoldDB" id="A0A1H2JY75"/>
<feature type="region of interest" description="Disordered" evidence="1">
    <location>
        <begin position="1"/>
        <end position="29"/>
    </location>
</feature>
<organism evidence="2 3">
    <name type="scientific">Gordonia westfalica</name>
    <dbReference type="NCBI Taxonomy" id="158898"/>
    <lineage>
        <taxon>Bacteria</taxon>
        <taxon>Bacillati</taxon>
        <taxon>Actinomycetota</taxon>
        <taxon>Actinomycetes</taxon>
        <taxon>Mycobacteriales</taxon>
        <taxon>Gordoniaceae</taxon>
        <taxon>Gordonia</taxon>
    </lineage>
</organism>
<evidence type="ECO:0000256" key="1">
    <source>
        <dbReference type="SAM" id="MobiDB-lite"/>
    </source>
</evidence>
<evidence type="ECO:0000313" key="3">
    <source>
        <dbReference type="Proteomes" id="UP000183180"/>
    </source>
</evidence>
<feature type="compositionally biased region" description="Basic and acidic residues" evidence="1">
    <location>
        <begin position="78"/>
        <end position="98"/>
    </location>
</feature>
<dbReference type="EMBL" id="FNLM01000034">
    <property type="protein sequence ID" value="SDU61424.1"/>
    <property type="molecule type" value="Genomic_DNA"/>
</dbReference>
<dbReference type="STRING" id="158898.SAMN04488548_1342647"/>
<evidence type="ECO:0008006" key="4">
    <source>
        <dbReference type="Google" id="ProtNLM"/>
    </source>
</evidence>
<gene>
    <name evidence="2" type="ORF">SAMN04488548_1342647</name>
</gene>
<dbReference type="Proteomes" id="UP000183180">
    <property type="component" value="Unassembled WGS sequence"/>
</dbReference>
<name>A0A1H2JY75_9ACTN</name>
<evidence type="ECO:0000313" key="2">
    <source>
        <dbReference type="EMBL" id="SDU61424.1"/>
    </source>
</evidence>